<dbReference type="EMBL" id="JBHFFA010000090">
    <property type="protein sequence ID" value="KAL2603052.1"/>
    <property type="molecule type" value="Genomic_DNA"/>
</dbReference>
<sequence length="217" mass="24968">MFHAQTMCRANNDGSLTSLCRSNTTEWDWRISTVGNQSTNRKRDLMGCDATRTSGNRGSYVHSRAGAFAEFTIKAEPRPTISRRFATVWPTFTSRHKTHNRAMAFRCVAVTNEGDDVNRRRRCTKKSEEDVSMYVAAIVREVWTVLRHRWDESNLLPLLELAEGRGKDFESRLEESARSLDPRANLGLNAMRSMKMGVVYLLRQEQQDLMNSNFVER</sequence>
<comment type="caution">
    <text evidence="1">The sequence shown here is derived from an EMBL/GenBank/DDBJ whole genome shotgun (WGS) entry which is preliminary data.</text>
</comment>
<keyword evidence="2" id="KW-1185">Reference proteome</keyword>
<name>A0ABD1XEE9_9MARC</name>
<dbReference type="Proteomes" id="UP001605036">
    <property type="component" value="Unassembled WGS sequence"/>
</dbReference>
<dbReference type="AlphaFoldDB" id="A0ABD1XEE9"/>
<reference evidence="1 2" key="1">
    <citation type="submission" date="2024-09" db="EMBL/GenBank/DDBJ databases">
        <title>Chromosome-scale assembly of Riccia fluitans.</title>
        <authorList>
            <person name="Paukszto L."/>
            <person name="Sawicki J."/>
            <person name="Karawczyk K."/>
            <person name="Piernik-Szablinska J."/>
            <person name="Szczecinska M."/>
            <person name="Mazdziarz M."/>
        </authorList>
    </citation>
    <scope>NUCLEOTIDE SEQUENCE [LARGE SCALE GENOMIC DNA]</scope>
    <source>
        <strain evidence="1">Rf_01</strain>
        <tissue evidence="1">Aerial parts of the thallus</tissue>
    </source>
</reference>
<gene>
    <name evidence="1" type="ORF">R1flu_013136</name>
</gene>
<organism evidence="1 2">
    <name type="scientific">Riccia fluitans</name>
    <dbReference type="NCBI Taxonomy" id="41844"/>
    <lineage>
        <taxon>Eukaryota</taxon>
        <taxon>Viridiplantae</taxon>
        <taxon>Streptophyta</taxon>
        <taxon>Embryophyta</taxon>
        <taxon>Marchantiophyta</taxon>
        <taxon>Marchantiopsida</taxon>
        <taxon>Marchantiidae</taxon>
        <taxon>Marchantiales</taxon>
        <taxon>Ricciaceae</taxon>
        <taxon>Riccia</taxon>
    </lineage>
</organism>
<proteinExistence type="predicted"/>
<evidence type="ECO:0000313" key="1">
    <source>
        <dbReference type="EMBL" id="KAL2603052.1"/>
    </source>
</evidence>
<accession>A0ABD1XEE9</accession>
<protein>
    <submittedName>
        <fullName evidence="1">Uncharacterized protein</fullName>
    </submittedName>
</protein>
<evidence type="ECO:0000313" key="2">
    <source>
        <dbReference type="Proteomes" id="UP001605036"/>
    </source>
</evidence>